<keyword evidence="1" id="KW-0472">Membrane</keyword>
<dbReference type="InterPro" id="IPR050330">
    <property type="entry name" value="Bact_OuterMem_StrucFunc"/>
</dbReference>
<dbReference type="PANTHER" id="PTHR30329">
    <property type="entry name" value="STATOR ELEMENT OF FLAGELLAR MOTOR COMPLEX"/>
    <property type="match status" value="1"/>
</dbReference>
<gene>
    <name evidence="5" type="ORF">CEE36_03025</name>
</gene>
<dbReference type="EMBL" id="NJBO01000003">
    <property type="protein sequence ID" value="TKJ43673.1"/>
    <property type="molecule type" value="Genomic_DNA"/>
</dbReference>
<sequence>MIKRLVVLLLAAGGLSAFEDVSFSARTLGLGGDQVAVADDAFSALTNPALPARWMRPVTALSATLYRWNRYWSFSYVQPVRGLGSIGGNLFYWHIPGMADRGSGDADARFFWAVPLGKHFNLGAAFGTHSIWRSPEQPDRYAFEERFTKGAFFSIGSLVSLPKGLGLGLSVVETAFDLYSSPIVHTGIVWEPVLNGSGPFSSLLLAGDLALRFRENVLKLHLGTEAYLFRDHLGLRAGIRYGTDELSGFSPTLGVTLRTHRLQKTDFELCYGTALNYGAADTSMILHQFSLNVLFGDARKAEKDSILAEQAERARRLREEALARERDRLREELDQIKKERAALERERADIERLRREALEEVGRIHGLGIVDSDSLVRITVTEQAIRFDEGSAQIPFPEGYRVLARIGEFLANYPGKVLRVEAHTDNVPLAEGFRERYKDNQALSAARAEIVRNYFVGVERISPNLITARGLGSKEPVASNETEEGRALNRRIVITVFK</sequence>
<evidence type="ECO:0000256" key="1">
    <source>
        <dbReference type="PROSITE-ProRule" id="PRU00473"/>
    </source>
</evidence>
<dbReference type="InterPro" id="IPR036737">
    <property type="entry name" value="OmpA-like_sf"/>
</dbReference>
<accession>A0A532V8Y5</accession>
<dbReference type="PANTHER" id="PTHR30329:SF21">
    <property type="entry name" value="LIPOPROTEIN YIAD-RELATED"/>
    <property type="match status" value="1"/>
</dbReference>
<proteinExistence type="predicted"/>
<dbReference type="Gene3D" id="2.40.160.60">
    <property type="entry name" value="Outer membrane protein transport protein (OMPP1/FadL/TodX)"/>
    <property type="match status" value="1"/>
</dbReference>
<feature type="coiled-coil region" evidence="2">
    <location>
        <begin position="307"/>
        <end position="363"/>
    </location>
</feature>
<dbReference type="PROSITE" id="PS51123">
    <property type="entry name" value="OMPA_2"/>
    <property type="match status" value="1"/>
</dbReference>
<feature type="domain" description="OmpA-like" evidence="4">
    <location>
        <begin position="374"/>
        <end position="498"/>
    </location>
</feature>
<evidence type="ECO:0000259" key="4">
    <source>
        <dbReference type="PROSITE" id="PS51123"/>
    </source>
</evidence>
<dbReference type="GO" id="GO:0016020">
    <property type="term" value="C:membrane"/>
    <property type="evidence" value="ECO:0007669"/>
    <property type="project" value="UniProtKB-UniRule"/>
</dbReference>
<dbReference type="Pfam" id="PF00691">
    <property type="entry name" value="OmpA"/>
    <property type="match status" value="1"/>
</dbReference>
<comment type="caution">
    <text evidence="5">The sequence shown here is derived from an EMBL/GenBank/DDBJ whole genome shotgun (WGS) entry which is preliminary data.</text>
</comment>
<reference evidence="5 6" key="1">
    <citation type="submission" date="2017-06" db="EMBL/GenBank/DDBJ databases">
        <title>Novel microbial phyla capable of carbon fixation and sulfur reduction in deep-sea sediments.</title>
        <authorList>
            <person name="Huang J."/>
            <person name="Baker B."/>
            <person name="Wang Y."/>
        </authorList>
    </citation>
    <scope>NUCLEOTIDE SEQUENCE [LARGE SCALE GENOMIC DNA]</scope>
    <source>
        <strain evidence="5">B3_TA06</strain>
    </source>
</reference>
<evidence type="ECO:0000313" key="5">
    <source>
        <dbReference type="EMBL" id="TKJ43673.1"/>
    </source>
</evidence>
<protein>
    <recommendedName>
        <fullName evidence="4">OmpA-like domain-containing protein</fullName>
    </recommendedName>
</protein>
<feature type="signal peptide" evidence="3">
    <location>
        <begin position="1"/>
        <end position="19"/>
    </location>
</feature>
<evidence type="ECO:0000256" key="3">
    <source>
        <dbReference type="SAM" id="SignalP"/>
    </source>
</evidence>
<name>A0A532V8Y5_UNCT6</name>
<dbReference type="InterPro" id="IPR006665">
    <property type="entry name" value="OmpA-like"/>
</dbReference>
<dbReference type="Gene3D" id="3.30.1330.60">
    <property type="entry name" value="OmpA-like domain"/>
    <property type="match status" value="1"/>
</dbReference>
<dbReference type="Proteomes" id="UP000317778">
    <property type="component" value="Unassembled WGS sequence"/>
</dbReference>
<dbReference type="AlphaFoldDB" id="A0A532V8Y5"/>
<evidence type="ECO:0000256" key="2">
    <source>
        <dbReference type="SAM" id="Coils"/>
    </source>
</evidence>
<feature type="chain" id="PRO_5022172811" description="OmpA-like domain-containing protein" evidence="3">
    <location>
        <begin position="20"/>
        <end position="498"/>
    </location>
</feature>
<dbReference type="SUPFAM" id="SSF103088">
    <property type="entry name" value="OmpA-like"/>
    <property type="match status" value="1"/>
</dbReference>
<keyword evidence="3" id="KW-0732">Signal</keyword>
<keyword evidence="2" id="KW-0175">Coiled coil</keyword>
<evidence type="ECO:0000313" key="6">
    <source>
        <dbReference type="Proteomes" id="UP000317778"/>
    </source>
</evidence>
<organism evidence="5 6">
    <name type="scientific">candidate division TA06 bacterium B3_TA06</name>
    <dbReference type="NCBI Taxonomy" id="2012487"/>
    <lineage>
        <taxon>Bacteria</taxon>
        <taxon>Bacteria division TA06</taxon>
    </lineage>
</organism>
<dbReference type="CDD" id="cd07185">
    <property type="entry name" value="OmpA_C-like"/>
    <property type="match status" value="1"/>
</dbReference>